<proteinExistence type="predicted"/>
<evidence type="ECO:0000256" key="2">
    <source>
        <dbReference type="PIRSR" id="PIRSR640198-2"/>
    </source>
</evidence>
<reference evidence="4" key="1">
    <citation type="journal article" date="2014" name="Int. J. Syst. Evol. Microbiol.">
        <title>Complete genome sequence of Corynebacterium casei LMG S-19264T (=DSM 44701T), isolated from a smear-ripened cheese.</title>
        <authorList>
            <consortium name="US DOE Joint Genome Institute (JGI-PGF)"/>
            <person name="Walter F."/>
            <person name="Albersmeier A."/>
            <person name="Kalinowski J."/>
            <person name="Ruckert C."/>
        </authorList>
    </citation>
    <scope>NUCLEOTIDE SEQUENCE</scope>
    <source>
        <strain evidence="4">JCM 12862</strain>
    </source>
</reference>
<dbReference type="InterPro" id="IPR040198">
    <property type="entry name" value="Fido_containing"/>
</dbReference>
<dbReference type="SUPFAM" id="SSF140931">
    <property type="entry name" value="Fic-like"/>
    <property type="match status" value="1"/>
</dbReference>
<gene>
    <name evidence="4" type="ORF">GCM10007962_22490</name>
</gene>
<accession>A0A8J3BQG4</accession>
<reference evidence="4" key="2">
    <citation type="submission" date="2020-09" db="EMBL/GenBank/DDBJ databases">
        <authorList>
            <person name="Sun Q."/>
            <person name="Ohkuma M."/>
        </authorList>
    </citation>
    <scope>NUCLEOTIDE SEQUENCE</scope>
    <source>
        <strain evidence="4">JCM 12862</strain>
    </source>
</reference>
<protein>
    <recommendedName>
        <fullName evidence="3">Fido domain-containing protein</fullName>
    </recommendedName>
</protein>
<dbReference type="Proteomes" id="UP000612329">
    <property type="component" value="Unassembled WGS sequence"/>
</dbReference>
<dbReference type="GO" id="GO:0005524">
    <property type="term" value="F:ATP binding"/>
    <property type="evidence" value="ECO:0007669"/>
    <property type="project" value="UniProtKB-KW"/>
</dbReference>
<dbReference type="RefSeq" id="WP_188653125.1">
    <property type="nucleotide sequence ID" value="NZ_BMNR01000005.1"/>
</dbReference>
<evidence type="ECO:0000256" key="1">
    <source>
        <dbReference type="PIRSR" id="PIRSR640198-1"/>
    </source>
</evidence>
<dbReference type="PANTHER" id="PTHR13504">
    <property type="entry name" value="FIDO DOMAIN-CONTAINING PROTEIN DDB_G0283145"/>
    <property type="match status" value="1"/>
</dbReference>
<dbReference type="PANTHER" id="PTHR13504:SF38">
    <property type="entry name" value="FIDO DOMAIN-CONTAINING PROTEIN"/>
    <property type="match status" value="1"/>
</dbReference>
<feature type="active site" evidence="1">
    <location>
        <position position="175"/>
    </location>
</feature>
<evidence type="ECO:0000313" key="4">
    <source>
        <dbReference type="EMBL" id="GGK27736.1"/>
    </source>
</evidence>
<dbReference type="EMBL" id="BMNR01000005">
    <property type="protein sequence ID" value="GGK27736.1"/>
    <property type="molecule type" value="Genomic_DNA"/>
</dbReference>
<keyword evidence="5" id="KW-1185">Reference proteome</keyword>
<feature type="binding site" evidence="2">
    <location>
        <begin position="179"/>
        <end position="186"/>
    </location>
    <ligand>
        <name>ATP</name>
        <dbReference type="ChEBI" id="CHEBI:30616"/>
    </ligand>
</feature>
<feature type="domain" description="Fido" evidence="3">
    <location>
        <begin position="95"/>
        <end position="232"/>
    </location>
</feature>
<dbReference type="AlphaFoldDB" id="A0A8J3BQG4"/>
<comment type="caution">
    <text evidence="4">The sequence shown here is derived from an EMBL/GenBank/DDBJ whole genome shotgun (WGS) entry which is preliminary data.</text>
</comment>
<dbReference type="Gene3D" id="1.10.3290.10">
    <property type="entry name" value="Fido-like domain"/>
    <property type="match status" value="1"/>
</dbReference>
<evidence type="ECO:0000313" key="5">
    <source>
        <dbReference type="Proteomes" id="UP000612329"/>
    </source>
</evidence>
<keyword evidence="2" id="KW-0067">ATP-binding</keyword>
<evidence type="ECO:0000259" key="3">
    <source>
        <dbReference type="PROSITE" id="PS51459"/>
    </source>
</evidence>
<keyword evidence="2" id="KW-0547">Nucleotide-binding</keyword>
<sequence length="247" mass="28343">MTAEDILIEIDKKKSEFFNQDYNTRDLLKIITNLRLDWGYSKDEINPDFDFGITKPILLKGLSKKGSKLNQNSKVFEYSKSAQQLITSFLIEKIITKELLTELHSQIVIDGGKYRENKVFVDDQTSIIKTEFSNISEIDSNIDSLILWINEELKTQEMHPALIAVIFHYKLVLIHPFSDGNGRLARIIASLILLSFNFPPPIITESDRFEYIVSLRNADSGDIKPLLKFVGKRILKSFEIISSKKLS</sequence>
<name>A0A8J3BQG4_9FLAO</name>
<dbReference type="InterPro" id="IPR003812">
    <property type="entry name" value="Fido"/>
</dbReference>
<dbReference type="PROSITE" id="PS51459">
    <property type="entry name" value="FIDO"/>
    <property type="match status" value="1"/>
</dbReference>
<organism evidence="4 5">
    <name type="scientific">Yeosuana aromativorans</name>
    <dbReference type="NCBI Taxonomy" id="288019"/>
    <lineage>
        <taxon>Bacteria</taxon>
        <taxon>Pseudomonadati</taxon>
        <taxon>Bacteroidota</taxon>
        <taxon>Flavobacteriia</taxon>
        <taxon>Flavobacteriales</taxon>
        <taxon>Flavobacteriaceae</taxon>
        <taxon>Yeosuana</taxon>
    </lineage>
</organism>
<dbReference type="Pfam" id="PF02661">
    <property type="entry name" value="Fic"/>
    <property type="match status" value="1"/>
</dbReference>
<dbReference type="InterPro" id="IPR036597">
    <property type="entry name" value="Fido-like_dom_sf"/>
</dbReference>